<organism evidence="2">
    <name type="scientific">Rhipicephalus appendiculatus</name>
    <name type="common">Brown ear tick</name>
    <dbReference type="NCBI Taxonomy" id="34631"/>
    <lineage>
        <taxon>Eukaryota</taxon>
        <taxon>Metazoa</taxon>
        <taxon>Ecdysozoa</taxon>
        <taxon>Arthropoda</taxon>
        <taxon>Chelicerata</taxon>
        <taxon>Arachnida</taxon>
        <taxon>Acari</taxon>
        <taxon>Parasitiformes</taxon>
        <taxon>Ixodida</taxon>
        <taxon>Ixodoidea</taxon>
        <taxon>Ixodidae</taxon>
        <taxon>Rhipicephalinae</taxon>
        <taxon>Rhipicephalus</taxon>
        <taxon>Rhipicephalus</taxon>
    </lineage>
</organism>
<protein>
    <recommendedName>
        <fullName evidence="3">Lipocalin</fullName>
    </recommendedName>
</protein>
<proteinExistence type="predicted"/>
<dbReference type="AlphaFoldDB" id="A0A131Z1Z8"/>
<dbReference type="EMBL" id="GEDV01003104">
    <property type="protein sequence ID" value="JAP85453.1"/>
    <property type="molecule type" value="Transcribed_RNA"/>
</dbReference>
<feature type="chain" id="PRO_5007286541" description="Lipocalin" evidence="1">
    <location>
        <begin position="24"/>
        <end position="146"/>
    </location>
</feature>
<evidence type="ECO:0008006" key="3">
    <source>
        <dbReference type="Google" id="ProtNLM"/>
    </source>
</evidence>
<evidence type="ECO:0000256" key="1">
    <source>
        <dbReference type="SAM" id="SignalP"/>
    </source>
</evidence>
<feature type="signal peptide" evidence="1">
    <location>
        <begin position="1"/>
        <end position="23"/>
    </location>
</feature>
<sequence>MQNMLSKWTMIWSLWLLCPIVLAGEFWHHPCYYKFVRSGLAECKKRLGGSEDPDDYRRHVTMRSWNEDESRPDQCFQDVYGPSDEECLSSKKFRSLFLCLWDRKMDEYKYFLRVDISTRPQLVETAEQFRECLVEYSDNSDDSDDD</sequence>
<keyword evidence="1" id="KW-0732">Signal</keyword>
<accession>A0A131Z1Z8</accession>
<reference evidence="2" key="1">
    <citation type="journal article" date="2016" name="Ticks Tick Borne Dis.">
        <title>De novo assembly and annotation of the salivary gland transcriptome of Rhipicephalus appendiculatus male and female ticks during blood feeding.</title>
        <authorList>
            <person name="de Castro M.H."/>
            <person name="de Klerk D."/>
            <person name="Pienaar R."/>
            <person name="Latif A.A."/>
            <person name="Rees D.J."/>
            <person name="Mans B.J."/>
        </authorList>
    </citation>
    <scope>NUCLEOTIDE SEQUENCE</scope>
    <source>
        <tissue evidence="2">Salivary glands</tissue>
    </source>
</reference>
<name>A0A131Z1Z8_RHIAP</name>
<evidence type="ECO:0000313" key="2">
    <source>
        <dbReference type="EMBL" id="JAP85453.1"/>
    </source>
</evidence>